<evidence type="ECO:0000313" key="3">
    <source>
        <dbReference type="Proteomes" id="UP000536534"/>
    </source>
</evidence>
<keyword evidence="1" id="KW-0472">Membrane</keyword>
<dbReference type="Pfam" id="PF09838">
    <property type="entry name" value="DUF2065"/>
    <property type="match status" value="1"/>
</dbReference>
<dbReference type="AlphaFoldDB" id="A0A7X7LW92"/>
<keyword evidence="1" id="KW-1133">Transmembrane helix</keyword>
<sequence length="50" mass="5470">MLVLEGILPFVAPAAWRDAFLRLATMADGQIRFIGLSSMLVGVVLLVLFH</sequence>
<keyword evidence="1" id="KW-0812">Transmembrane</keyword>
<dbReference type="PANTHER" id="PTHR38602:SF1">
    <property type="entry name" value="INNER MEMBRANE PROTEIN"/>
    <property type="match status" value="1"/>
</dbReference>
<proteinExistence type="predicted"/>
<dbReference type="InterPro" id="IPR019201">
    <property type="entry name" value="DUF2065"/>
</dbReference>
<name>A0A7X7LW92_9RHOO</name>
<evidence type="ECO:0000313" key="2">
    <source>
        <dbReference type="EMBL" id="NLF54408.1"/>
    </source>
</evidence>
<dbReference type="Proteomes" id="UP000536534">
    <property type="component" value="Unassembled WGS sequence"/>
</dbReference>
<accession>A0A7X7LW92</accession>
<gene>
    <name evidence="2" type="ORF">GX576_08460</name>
</gene>
<dbReference type="OrthoDB" id="9182237at2"/>
<reference evidence="2 3" key="1">
    <citation type="journal article" date="2020" name="Biotechnol. Biofuels">
        <title>New insights from the biogas microbiome by comprehensive genome-resolved metagenomics of nearly 1600 species originating from multiple anaerobic digesters.</title>
        <authorList>
            <person name="Campanaro S."/>
            <person name="Treu L."/>
            <person name="Rodriguez-R L.M."/>
            <person name="Kovalovszki A."/>
            <person name="Ziels R.M."/>
            <person name="Maus I."/>
            <person name="Zhu X."/>
            <person name="Kougias P.G."/>
            <person name="Basile A."/>
            <person name="Luo G."/>
            <person name="Schluter A."/>
            <person name="Konstantinidis K.T."/>
            <person name="Angelidaki I."/>
        </authorList>
    </citation>
    <scope>NUCLEOTIDE SEQUENCE [LARGE SCALE GENOMIC DNA]</scope>
    <source>
        <strain evidence="2">AS06rmzACSIP_256</strain>
    </source>
</reference>
<evidence type="ECO:0000256" key="1">
    <source>
        <dbReference type="SAM" id="Phobius"/>
    </source>
</evidence>
<dbReference type="PANTHER" id="PTHR38602">
    <property type="entry name" value="INNER MEMBRANE PROTEIN-RELATED"/>
    <property type="match status" value="1"/>
</dbReference>
<protein>
    <submittedName>
        <fullName evidence="2">DUF2065 domain-containing protein</fullName>
    </submittedName>
</protein>
<dbReference type="EMBL" id="JAAYYV010000219">
    <property type="protein sequence ID" value="NLF54408.1"/>
    <property type="molecule type" value="Genomic_DNA"/>
</dbReference>
<comment type="caution">
    <text evidence="2">The sequence shown here is derived from an EMBL/GenBank/DDBJ whole genome shotgun (WGS) entry which is preliminary data.</text>
</comment>
<feature type="transmembrane region" description="Helical" evidence="1">
    <location>
        <begin position="31"/>
        <end position="49"/>
    </location>
</feature>
<organism evidence="2 3">
    <name type="scientific">Thauera phenolivorans</name>
    <dbReference type="NCBI Taxonomy" id="1792543"/>
    <lineage>
        <taxon>Bacteria</taxon>
        <taxon>Pseudomonadati</taxon>
        <taxon>Pseudomonadota</taxon>
        <taxon>Betaproteobacteria</taxon>
        <taxon>Rhodocyclales</taxon>
        <taxon>Zoogloeaceae</taxon>
        <taxon>Thauera</taxon>
    </lineage>
</organism>